<evidence type="ECO:0000313" key="1">
    <source>
        <dbReference type="EMBL" id="GMS86061.1"/>
    </source>
</evidence>
<dbReference type="AlphaFoldDB" id="A0AAV5T2W2"/>
<gene>
    <name evidence="1" type="ORF">PENTCL1PPCAC_8236</name>
</gene>
<keyword evidence="2" id="KW-1185">Reference proteome</keyword>
<reference evidence="1" key="1">
    <citation type="submission" date="2023-10" db="EMBL/GenBank/DDBJ databases">
        <title>Genome assembly of Pristionchus species.</title>
        <authorList>
            <person name="Yoshida K."/>
            <person name="Sommer R.J."/>
        </authorList>
    </citation>
    <scope>NUCLEOTIDE SEQUENCE</scope>
    <source>
        <strain evidence="1">RS0144</strain>
    </source>
</reference>
<dbReference type="Proteomes" id="UP001432027">
    <property type="component" value="Unassembled WGS sequence"/>
</dbReference>
<dbReference type="EMBL" id="BTSX01000002">
    <property type="protein sequence ID" value="GMS86061.1"/>
    <property type="molecule type" value="Genomic_DNA"/>
</dbReference>
<accession>A0AAV5T2W2</accession>
<comment type="caution">
    <text evidence="1">The sequence shown here is derived from an EMBL/GenBank/DDBJ whole genome shotgun (WGS) entry which is preliminary data.</text>
</comment>
<name>A0AAV5T2W2_9BILA</name>
<evidence type="ECO:0000313" key="2">
    <source>
        <dbReference type="Proteomes" id="UP001432027"/>
    </source>
</evidence>
<sequence length="144" mass="16010">TTRSSYCDGNLIRRKLYSPQETLIRKCSTREDSNGIAASVPLTMTLGALASSSIATIREERNGVVKRMSNSFISRKMLPLNSRLVHLLISFLHFLQISESREVLRRRTGSFKTVNSLSSSTSTSSAQSASNHRRLSTCLSCLLR</sequence>
<protein>
    <submittedName>
        <fullName evidence="1">Uncharacterized protein</fullName>
    </submittedName>
</protein>
<proteinExistence type="predicted"/>
<organism evidence="1 2">
    <name type="scientific">Pristionchus entomophagus</name>
    <dbReference type="NCBI Taxonomy" id="358040"/>
    <lineage>
        <taxon>Eukaryota</taxon>
        <taxon>Metazoa</taxon>
        <taxon>Ecdysozoa</taxon>
        <taxon>Nematoda</taxon>
        <taxon>Chromadorea</taxon>
        <taxon>Rhabditida</taxon>
        <taxon>Rhabditina</taxon>
        <taxon>Diplogasteromorpha</taxon>
        <taxon>Diplogasteroidea</taxon>
        <taxon>Neodiplogasteridae</taxon>
        <taxon>Pristionchus</taxon>
    </lineage>
</organism>
<feature type="non-terminal residue" evidence="1">
    <location>
        <position position="1"/>
    </location>
</feature>